<keyword evidence="3" id="KW-1185">Reference proteome</keyword>
<accession>A0ABM3QZD0</accession>
<dbReference type="Pfam" id="PF10551">
    <property type="entry name" value="MULE"/>
    <property type="match status" value="1"/>
</dbReference>
<organism evidence="3 4">
    <name type="scientific">Spinacia oleracea</name>
    <name type="common">Spinach</name>
    <dbReference type="NCBI Taxonomy" id="3562"/>
    <lineage>
        <taxon>Eukaryota</taxon>
        <taxon>Viridiplantae</taxon>
        <taxon>Streptophyta</taxon>
        <taxon>Embryophyta</taxon>
        <taxon>Tracheophyta</taxon>
        <taxon>Spermatophyta</taxon>
        <taxon>Magnoliopsida</taxon>
        <taxon>eudicotyledons</taxon>
        <taxon>Gunneridae</taxon>
        <taxon>Pentapetalae</taxon>
        <taxon>Caryophyllales</taxon>
        <taxon>Chenopodiaceae</taxon>
        <taxon>Chenopodioideae</taxon>
        <taxon>Anserineae</taxon>
        <taxon>Spinacia</taxon>
    </lineage>
</organism>
<proteinExistence type="predicted"/>
<dbReference type="InterPro" id="IPR018289">
    <property type="entry name" value="MULE_transposase_dom"/>
</dbReference>
<protein>
    <submittedName>
        <fullName evidence="4">Protein FAR1-RELATED SEQUENCE 5-like</fullName>
    </submittedName>
</protein>
<gene>
    <name evidence="4" type="primary">LOC130463577</name>
</gene>
<evidence type="ECO:0000259" key="2">
    <source>
        <dbReference type="Pfam" id="PF10551"/>
    </source>
</evidence>
<reference evidence="4" key="2">
    <citation type="submission" date="2025-08" db="UniProtKB">
        <authorList>
            <consortium name="RefSeq"/>
        </authorList>
    </citation>
    <scope>IDENTIFICATION</scope>
    <source>
        <tissue evidence="4">Leaf</tissue>
    </source>
</reference>
<evidence type="ECO:0000313" key="4">
    <source>
        <dbReference type="RefSeq" id="XP_056688725.1"/>
    </source>
</evidence>
<evidence type="ECO:0000259" key="1">
    <source>
        <dbReference type="Pfam" id="PF03101"/>
    </source>
</evidence>
<feature type="domain" description="FAR1" evidence="1">
    <location>
        <begin position="114"/>
        <end position="185"/>
    </location>
</feature>
<dbReference type="PANTHER" id="PTHR47718">
    <property type="entry name" value="OS01G0519700 PROTEIN"/>
    <property type="match status" value="1"/>
</dbReference>
<dbReference type="PANTHER" id="PTHR47718:SF13">
    <property type="entry name" value="OS09G0290500 PROTEIN"/>
    <property type="match status" value="1"/>
</dbReference>
<name>A0ABM3QZD0_SPIOL</name>
<feature type="domain" description="MULE transposase" evidence="2">
    <location>
        <begin position="308"/>
        <end position="378"/>
    </location>
</feature>
<reference evidence="3" key="1">
    <citation type="journal article" date="2021" name="Nat. Commun.">
        <title>Genomic analyses provide insights into spinach domestication and the genetic basis of agronomic traits.</title>
        <authorList>
            <person name="Cai X."/>
            <person name="Sun X."/>
            <person name="Xu C."/>
            <person name="Sun H."/>
            <person name="Wang X."/>
            <person name="Ge C."/>
            <person name="Zhang Z."/>
            <person name="Wang Q."/>
            <person name="Fei Z."/>
            <person name="Jiao C."/>
            <person name="Wang Q."/>
        </authorList>
    </citation>
    <scope>NUCLEOTIDE SEQUENCE [LARGE SCALE GENOMIC DNA]</scope>
    <source>
        <strain evidence="3">cv. Varoflay</strain>
    </source>
</reference>
<dbReference type="Proteomes" id="UP000813463">
    <property type="component" value="Chromosome 6"/>
</dbReference>
<evidence type="ECO:0000313" key="3">
    <source>
        <dbReference type="Proteomes" id="UP000813463"/>
    </source>
</evidence>
<dbReference type="Pfam" id="PF03101">
    <property type="entry name" value="FAR1"/>
    <property type="match status" value="1"/>
</dbReference>
<dbReference type="RefSeq" id="XP_056688725.1">
    <property type="nucleotide sequence ID" value="XM_056832747.1"/>
</dbReference>
<dbReference type="InterPro" id="IPR004330">
    <property type="entry name" value="FAR1_DNA_bnd_dom"/>
</dbReference>
<sequence>MDPSRNECVVNLELDSDESDDVFNINLDNGADANSDFVDGEGVVIGDDLDNMIHEDVELDCENNITPPYVWMAFDSADGVINHCHEYAHSNGFQIRIRSSERIEKSGTMTTEISIERNRHIEDFSDCKRLRLVCSKEGKFKSKSNNPQRATKSTITGCQFKVNASLCSDGLWKLTRVLLEHNHPCDLNNTKFMRNYKFISERNKRTILENDTVGVPIAKNYNSFVVKYGGHNNVPFDERDCRNLISKTRSLSLQQGDFVAMRRHFYEMILSNSNFFYMYDTNEDSSLRNVFWADGRSRSAYKDFGDILSFDTTYISNRYKMPFSPFIGVNNHGQSILFGRALLAGEATENFVWLFNAWMTCMSGKAPIGILTDQCQAIG</sequence>
<dbReference type="GeneID" id="130463577"/>